<evidence type="ECO:0000256" key="9">
    <source>
        <dbReference type="ARBA" id="ARBA00022840"/>
    </source>
</evidence>
<keyword evidence="10" id="KW-0460">Magnesium</keyword>
<dbReference type="GO" id="GO:0005524">
    <property type="term" value="F:ATP binding"/>
    <property type="evidence" value="ECO:0007669"/>
    <property type="project" value="UniProtKB-KW"/>
</dbReference>
<evidence type="ECO:0000256" key="13">
    <source>
        <dbReference type="ARBA" id="ARBA00047851"/>
    </source>
</evidence>
<evidence type="ECO:0000256" key="3">
    <source>
        <dbReference type="ARBA" id="ARBA00004868"/>
    </source>
</evidence>
<dbReference type="SUPFAM" id="SSF53613">
    <property type="entry name" value="Ribokinase-like"/>
    <property type="match status" value="1"/>
</dbReference>
<evidence type="ECO:0000256" key="1">
    <source>
        <dbReference type="ARBA" id="ARBA00001771"/>
    </source>
</evidence>
<evidence type="ECO:0000256" key="2">
    <source>
        <dbReference type="ARBA" id="ARBA00001946"/>
    </source>
</evidence>
<evidence type="ECO:0000256" key="7">
    <source>
        <dbReference type="ARBA" id="ARBA00022741"/>
    </source>
</evidence>
<comment type="pathway">
    <text evidence="4">Cofactor biosynthesis; thiamine diphosphate biosynthesis; thiamine phosphate from 4-amino-2-methyl-5-diphosphomethylpyrimidine and 4-methyl-5-(2-phosphoethyl)-thiazole: step 1/1.</text>
</comment>
<dbReference type="PANTHER" id="PTHR20857:SF15">
    <property type="entry name" value="THIAMINE-PHOSPHATE SYNTHASE"/>
    <property type="match status" value="1"/>
</dbReference>
<dbReference type="UniPathway" id="UPA00060">
    <property type="reaction ID" value="UER00139"/>
</dbReference>
<keyword evidence="5" id="KW-0808">Transferase</keyword>
<dbReference type="PRINTS" id="PR01099">
    <property type="entry name" value="HYETHTZKNASE"/>
</dbReference>
<dbReference type="OrthoDB" id="8300413at2759"/>
<keyword evidence="7" id="KW-0547">Nucleotide-binding</keyword>
<dbReference type="GO" id="GO:0005737">
    <property type="term" value="C:cytoplasm"/>
    <property type="evidence" value="ECO:0007669"/>
    <property type="project" value="TreeGrafter"/>
</dbReference>
<dbReference type="HAMAP" id="MF_00097">
    <property type="entry name" value="TMP_synthase"/>
    <property type="match status" value="1"/>
</dbReference>
<name>A0A7R8WY24_9CRUS</name>
<dbReference type="InterPro" id="IPR022998">
    <property type="entry name" value="ThiamineP_synth_TenI"/>
</dbReference>
<dbReference type="InterPro" id="IPR013785">
    <property type="entry name" value="Aldolase_TIM"/>
</dbReference>
<comment type="catalytic activity">
    <reaction evidence="14">
        <text>2-[(2R,5Z)-2-carboxy-4-methylthiazol-5(2H)-ylidene]ethyl phosphate + 4-amino-2-methyl-5-(diphosphooxymethyl)pyrimidine + 2 H(+) = thiamine phosphate + CO2 + diphosphate</text>
        <dbReference type="Rhea" id="RHEA:47844"/>
        <dbReference type="ChEBI" id="CHEBI:15378"/>
        <dbReference type="ChEBI" id="CHEBI:16526"/>
        <dbReference type="ChEBI" id="CHEBI:33019"/>
        <dbReference type="ChEBI" id="CHEBI:37575"/>
        <dbReference type="ChEBI" id="CHEBI:57841"/>
        <dbReference type="ChEBI" id="CHEBI:62899"/>
        <dbReference type="EC" id="2.5.1.3"/>
    </reaction>
</comment>
<dbReference type="GO" id="GO:0009228">
    <property type="term" value="P:thiamine biosynthetic process"/>
    <property type="evidence" value="ECO:0007669"/>
    <property type="project" value="UniProtKB-KW"/>
</dbReference>
<dbReference type="CDD" id="cd00564">
    <property type="entry name" value="TMP_TenI"/>
    <property type="match status" value="1"/>
</dbReference>
<dbReference type="GO" id="GO:0009229">
    <property type="term" value="P:thiamine diphosphate biosynthetic process"/>
    <property type="evidence" value="ECO:0007669"/>
    <property type="project" value="UniProtKB-UniPathway"/>
</dbReference>
<comment type="catalytic activity">
    <reaction evidence="12">
        <text>4-methyl-5-(2-phosphooxyethyl)-thiazole + 4-amino-2-methyl-5-(diphosphooxymethyl)pyrimidine + H(+) = thiamine phosphate + diphosphate</text>
        <dbReference type="Rhea" id="RHEA:22328"/>
        <dbReference type="ChEBI" id="CHEBI:15378"/>
        <dbReference type="ChEBI" id="CHEBI:33019"/>
        <dbReference type="ChEBI" id="CHEBI:37575"/>
        <dbReference type="ChEBI" id="CHEBI:57841"/>
        <dbReference type="ChEBI" id="CHEBI:58296"/>
        <dbReference type="EC" id="2.5.1.3"/>
    </reaction>
</comment>
<reference evidence="15" key="1">
    <citation type="submission" date="2020-11" db="EMBL/GenBank/DDBJ databases">
        <authorList>
            <person name="Tran Van P."/>
        </authorList>
    </citation>
    <scope>NUCLEOTIDE SEQUENCE</scope>
</reference>
<evidence type="ECO:0000256" key="6">
    <source>
        <dbReference type="ARBA" id="ARBA00022723"/>
    </source>
</evidence>
<dbReference type="Pfam" id="PF02110">
    <property type="entry name" value="HK"/>
    <property type="match status" value="1"/>
</dbReference>
<dbReference type="SUPFAM" id="SSF51391">
    <property type="entry name" value="Thiamin phosphate synthase"/>
    <property type="match status" value="1"/>
</dbReference>
<keyword evidence="9" id="KW-0067">ATP-binding</keyword>
<dbReference type="PANTHER" id="PTHR20857">
    <property type="entry name" value="THIAMINE-PHOSPHATE PYROPHOSPHORYLASE"/>
    <property type="match status" value="1"/>
</dbReference>
<dbReference type="GO" id="GO:0000287">
    <property type="term" value="F:magnesium ion binding"/>
    <property type="evidence" value="ECO:0007669"/>
    <property type="project" value="InterPro"/>
</dbReference>
<dbReference type="InterPro" id="IPR029056">
    <property type="entry name" value="Ribokinase-like"/>
</dbReference>
<comment type="catalytic activity">
    <reaction evidence="1">
        <text>5-(2-hydroxyethyl)-4-methylthiazole + ATP = 4-methyl-5-(2-phosphooxyethyl)-thiazole + ADP + H(+)</text>
        <dbReference type="Rhea" id="RHEA:24212"/>
        <dbReference type="ChEBI" id="CHEBI:15378"/>
        <dbReference type="ChEBI" id="CHEBI:17957"/>
        <dbReference type="ChEBI" id="CHEBI:30616"/>
        <dbReference type="ChEBI" id="CHEBI:58296"/>
        <dbReference type="ChEBI" id="CHEBI:456216"/>
        <dbReference type="EC" id="2.7.1.50"/>
    </reaction>
</comment>
<protein>
    <submittedName>
        <fullName evidence="15">Uncharacterized protein</fullName>
    </submittedName>
</protein>
<accession>A0A7R8WY24</accession>
<keyword evidence="11" id="KW-0784">Thiamine biosynthesis</keyword>
<dbReference type="InterPro" id="IPR034291">
    <property type="entry name" value="TMP_synthase"/>
</dbReference>
<dbReference type="InterPro" id="IPR036206">
    <property type="entry name" value="ThiamineP_synth_sf"/>
</dbReference>
<proteinExistence type="inferred from homology"/>
<evidence type="ECO:0000256" key="14">
    <source>
        <dbReference type="ARBA" id="ARBA00047883"/>
    </source>
</evidence>
<evidence type="ECO:0000256" key="10">
    <source>
        <dbReference type="ARBA" id="ARBA00022842"/>
    </source>
</evidence>
<comment type="catalytic activity">
    <reaction evidence="13">
        <text>2-(2-carboxy-4-methylthiazol-5-yl)ethyl phosphate + 4-amino-2-methyl-5-(diphosphooxymethyl)pyrimidine + 2 H(+) = thiamine phosphate + CO2 + diphosphate</text>
        <dbReference type="Rhea" id="RHEA:47848"/>
        <dbReference type="ChEBI" id="CHEBI:15378"/>
        <dbReference type="ChEBI" id="CHEBI:16526"/>
        <dbReference type="ChEBI" id="CHEBI:33019"/>
        <dbReference type="ChEBI" id="CHEBI:37575"/>
        <dbReference type="ChEBI" id="CHEBI:57841"/>
        <dbReference type="ChEBI" id="CHEBI:62890"/>
        <dbReference type="EC" id="2.5.1.3"/>
    </reaction>
</comment>
<organism evidence="15">
    <name type="scientific">Cyprideis torosa</name>
    <dbReference type="NCBI Taxonomy" id="163714"/>
    <lineage>
        <taxon>Eukaryota</taxon>
        <taxon>Metazoa</taxon>
        <taxon>Ecdysozoa</taxon>
        <taxon>Arthropoda</taxon>
        <taxon>Crustacea</taxon>
        <taxon>Oligostraca</taxon>
        <taxon>Ostracoda</taxon>
        <taxon>Podocopa</taxon>
        <taxon>Podocopida</taxon>
        <taxon>Cytherocopina</taxon>
        <taxon>Cytheroidea</taxon>
        <taxon>Cytherideidae</taxon>
        <taxon>Cyprideis</taxon>
    </lineage>
</organism>
<keyword evidence="8" id="KW-0418">Kinase</keyword>
<feature type="non-terminal residue" evidence="15">
    <location>
        <position position="1"/>
    </location>
</feature>
<dbReference type="EMBL" id="OB686793">
    <property type="protein sequence ID" value="CAD7237324.1"/>
    <property type="molecule type" value="Genomic_DNA"/>
</dbReference>
<comment type="cofactor">
    <cofactor evidence="2">
        <name>Mg(2+)</name>
        <dbReference type="ChEBI" id="CHEBI:18420"/>
    </cofactor>
</comment>
<dbReference type="Gene3D" id="3.20.20.70">
    <property type="entry name" value="Aldolase class I"/>
    <property type="match status" value="1"/>
</dbReference>
<evidence type="ECO:0000313" key="15">
    <source>
        <dbReference type="EMBL" id="CAD7237324.1"/>
    </source>
</evidence>
<dbReference type="NCBIfam" id="TIGR00693">
    <property type="entry name" value="thiE"/>
    <property type="match status" value="1"/>
</dbReference>
<evidence type="ECO:0000256" key="5">
    <source>
        <dbReference type="ARBA" id="ARBA00022679"/>
    </source>
</evidence>
<gene>
    <name evidence="15" type="ORF">CTOB1V02_LOCUS15139</name>
</gene>
<evidence type="ECO:0000256" key="12">
    <source>
        <dbReference type="ARBA" id="ARBA00047334"/>
    </source>
</evidence>
<evidence type="ECO:0000256" key="8">
    <source>
        <dbReference type="ARBA" id="ARBA00022777"/>
    </source>
</evidence>
<dbReference type="Pfam" id="PF02581">
    <property type="entry name" value="TMP-TENI"/>
    <property type="match status" value="1"/>
</dbReference>
<sequence>TRLRTESCRRILEEVNISLVRGNASEILALADADSTTKGVDASHSVEQAAETAKELAKQYSTAVAITGKIDIVTNGFLLQSAANGHALMPRVTGTGCTATAIIGAFAAVSKDILSAATSALSFLGRTRQKFMRTCSPDFSLYLVTDQRLSLGRSTEEVVQEAVAGGVSCVQLREKHLPTRAFIERARSLCAFLRGRNIPLIINDRVDVALASGAQGVHLGQKDMHISDARSLLGPSFLIGISAECLEDAIEAWQNGADYIGISPVFATKSKTDTAPPLGLDGIRAIRQRVELPLVAIGGINGENVNCVLAAGADGVAVVSAIVSAPSPAESAKQLREKIDKARQKK</sequence>
<dbReference type="GO" id="GO:0004789">
    <property type="term" value="F:thiamine-phosphate diphosphorylase activity"/>
    <property type="evidence" value="ECO:0007669"/>
    <property type="project" value="UniProtKB-EC"/>
</dbReference>
<keyword evidence="6" id="KW-0479">Metal-binding</keyword>
<dbReference type="FunFam" id="3.20.20.70:FF:000096">
    <property type="entry name" value="Thiamine-phosphate synthase"/>
    <property type="match status" value="1"/>
</dbReference>
<dbReference type="InterPro" id="IPR000417">
    <property type="entry name" value="Hyethyz_kinase"/>
</dbReference>
<evidence type="ECO:0000256" key="11">
    <source>
        <dbReference type="ARBA" id="ARBA00022977"/>
    </source>
</evidence>
<dbReference type="GO" id="GO:0004417">
    <property type="term" value="F:hydroxyethylthiazole kinase activity"/>
    <property type="evidence" value="ECO:0007669"/>
    <property type="project" value="UniProtKB-EC"/>
</dbReference>
<dbReference type="AlphaFoldDB" id="A0A7R8WY24"/>
<dbReference type="Gene3D" id="3.40.1190.20">
    <property type="match status" value="1"/>
</dbReference>
<comment type="pathway">
    <text evidence="3">Cofactor biosynthesis; thiamine diphosphate biosynthesis; 4-methyl-5-(2-phosphoethyl)-thiazole from 5-(2-hydroxyethyl)-4-methylthiazole: step 1/1.</text>
</comment>
<evidence type="ECO:0000256" key="4">
    <source>
        <dbReference type="ARBA" id="ARBA00005165"/>
    </source>
</evidence>